<dbReference type="GO" id="GO:0008270">
    <property type="term" value="F:zinc ion binding"/>
    <property type="evidence" value="ECO:0007669"/>
    <property type="project" value="UniProtKB-KW"/>
</dbReference>
<keyword evidence="3 9" id="KW-0479">Metal-binding</keyword>
<dbReference type="PANTHER" id="PTHR23102:SF24">
    <property type="entry name" value="CLEAVAGE AND POLYADENYLATION SPECIFICITY FACTOR SUBUNIT 4"/>
    <property type="match status" value="1"/>
</dbReference>
<feature type="zinc finger region" description="C3H1-type" evidence="9">
    <location>
        <begin position="101"/>
        <end position="128"/>
    </location>
</feature>
<dbReference type="PROSITE" id="PS50103">
    <property type="entry name" value="ZF_C3H1"/>
    <property type="match status" value="5"/>
</dbReference>
<dbReference type="GO" id="GO:0003723">
    <property type="term" value="F:RNA binding"/>
    <property type="evidence" value="ECO:0007669"/>
    <property type="project" value="UniProtKB-KW"/>
</dbReference>
<feature type="zinc finger region" description="C3H1-type" evidence="9">
    <location>
        <begin position="130"/>
        <end position="153"/>
    </location>
</feature>
<feature type="zinc finger region" description="C3H1-type" evidence="9">
    <location>
        <begin position="45"/>
        <end position="72"/>
    </location>
</feature>
<keyword evidence="8" id="KW-0539">Nucleus</keyword>
<dbReference type="PANTHER" id="PTHR23102">
    <property type="entry name" value="CLEAVAGE AND POLYADENYLATION SPECIFICITY FACTOR SUBUNIT 4-RELATED"/>
    <property type="match status" value="1"/>
</dbReference>
<dbReference type="InterPro" id="IPR000571">
    <property type="entry name" value="Znf_CCCH"/>
</dbReference>
<feature type="zinc finger region" description="C3H1-type" evidence="9">
    <location>
        <begin position="17"/>
        <end position="44"/>
    </location>
</feature>
<keyword evidence="12" id="KW-1185">Reference proteome</keyword>
<dbReference type="SMART" id="SM00356">
    <property type="entry name" value="ZnF_C3H1"/>
    <property type="match status" value="5"/>
</dbReference>
<dbReference type="EMBL" id="CAJZBQ010000011">
    <property type="protein sequence ID" value="CAG9313856.1"/>
    <property type="molecule type" value="Genomic_DNA"/>
</dbReference>
<evidence type="ECO:0000256" key="7">
    <source>
        <dbReference type="ARBA" id="ARBA00022884"/>
    </source>
</evidence>
<feature type="domain" description="C3H1-type" evidence="10">
    <location>
        <begin position="17"/>
        <end position="44"/>
    </location>
</feature>
<organism evidence="11 12">
    <name type="scientific">Blepharisma stoltei</name>
    <dbReference type="NCBI Taxonomy" id="1481888"/>
    <lineage>
        <taxon>Eukaryota</taxon>
        <taxon>Sar</taxon>
        <taxon>Alveolata</taxon>
        <taxon>Ciliophora</taxon>
        <taxon>Postciliodesmatophora</taxon>
        <taxon>Heterotrichea</taxon>
        <taxon>Heterotrichida</taxon>
        <taxon>Blepharismidae</taxon>
        <taxon>Blepharisma</taxon>
    </lineage>
</organism>
<dbReference type="Gene3D" id="4.10.60.10">
    <property type="entry name" value="Zinc finger, CCHC-type"/>
    <property type="match status" value="1"/>
</dbReference>
<keyword evidence="2" id="KW-0507">mRNA processing</keyword>
<evidence type="ECO:0000259" key="10">
    <source>
        <dbReference type="PROSITE" id="PS50103"/>
    </source>
</evidence>
<keyword evidence="6 9" id="KW-0862">Zinc</keyword>
<feature type="domain" description="C3H1-type" evidence="10">
    <location>
        <begin position="130"/>
        <end position="153"/>
    </location>
</feature>
<evidence type="ECO:0000256" key="2">
    <source>
        <dbReference type="ARBA" id="ARBA00022664"/>
    </source>
</evidence>
<evidence type="ECO:0000313" key="12">
    <source>
        <dbReference type="Proteomes" id="UP001162131"/>
    </source>
</evidence>
<feature type="domain" description="C3H1-type" evidence="10">
    <location>
        <begin position="101"/>
        <end position="128"/>
    </location>
</feature>
<dbReference type="AlphaFoldDB" id="A0AAU9IWF7"/>
<evidence type="ECO:0000256" key="6">
    <source>
        <dbReference type="ARBA" id="ARBA00022833"/>
    </source>
</evidence>
<evidence type="ECO:0000256" key="8">
    <source>
        <dbReference type="ARBA" id="ARBA00023242"/>
    </source>
</evidence>
<dbReference type="InterPro" id="IPR036855">
    <property type="entry name" value="Znf_CCCH_sf"/>
</dbReference>
<proteinExistence type="predicted"/>
<feature type="domain" description="C3H1-type" evidence="10">
    <location>
        <begin position="73"/>
        <end position="100"/>
    </location>
</feature>
<dbReference type="Pfam" id="PF14608">
    <property type="entry name" value="zf-CCCH_2"/>
    <property type="match status" value="3"/>
</dbReference>
<dbReference type="InterPro" id="IPR036875">
    <property type="entry name" value="Znf_CCHC_sf"/>
</dbReference>
<feature type="domain" description="C3H1-type" evidence="10">
    <location>
        <begin position="45"/>
        <end position="72"/>
    </location>
</feature>
<comment type="caution">
    <text evidence="11">The sequence shown here is derived from an EMBL/GenBank/DDBJ whole genome shotgun (WGS) entry which is preliminary data.</text>
</comment>
<dbReference type="SUPFAM" id="SSF90229">
    <property type="entry name" value="CCCH zinc finger"/>
    <property type="match status" value="2"/>
</dbReference>
<keyword evidence="7" id="KW-0694">RNA-binding</keyword>
<keyword evidence="4" id="KW-0677">Repeat</keyword>
<evidence type="ECO:0000256" key="4">
    <source>
        <dbReference type="ARBA" id="ARBA00022737"/>
    </source>
</evidence>
<feature type="zinc finger region" description="C3H1-type" evidence="9">
    <location>
        <begin position="73"/>
        <end position="100"/>
    </location>
</feature>
<accession>A0AAU9IWF7</accession>
<dbReference type="GO" id="GO:0005634">
    <property type="term" value="C:nucleus"/>
    <property type="evidence" value="ECO:0007669"/>
    <property type="project" value="UniProtKB-SubCell"/>
</dbReference>
<dbReference type="InterPro" id="IPR045348">
    <property type="entry name" value="CPSF4/Yth1"/>
</dbReference>
<dbReference type="Proteomes" id="UP001162131">
    <property type="component" value="Unassembled WGS sequence"/>
</dbReference>
<evidence type="ECO:0000256" key="3">
    <source>
        <dbReference type="ARBA" id="ARBA00022723"/>
    </source>
</evidence>
<evidence type="ECO:0000313" key="11">
    <source>
        <dbReference type="EMBL" id="CAG9313856.1"/>
    </source>
</evidence>
<dbReference type="Gene3D" id="4.10.1000.10">
    <property type="entry name" value="Zinc finger, CCCH-type"/>
    <property type="match status" value="2"/>
</dbReference>
<reference evidence="11" key="1">
    <citation type="submission" date="2021-09" db="EMBL/GenBank/DDBJ databases">
        <authorList>
            <consortium name="AG Swart"/>
            <person name="Singh M."/>
            <person name="Singh A."/>
            <person name="Seah K."/>
            <person name="Emmerich C."/>
        </authorList>
    </citation>
    <scope>NUCLEOTIDE SEQUENCE</scope>
    <source>
        <strain evidence="11">ATCC30299</strain>
    </source>
</reference>
<keyword evidence="5 9" id="KW-0863">Zinc-finger</keyword>
<evidence type="ECO:0000256" key="1">
    <source>
        <dbReference type="ARBA" id="ARBA00004123"/>
    </source>
</evidence>
<protein>
    <recommendedName>
        <fullName evidence="10">C3H1-type domain-containing protein</fullName>
    </recommendedName>
</protein>
<name>A0AAU9IWF7_9CILI</name>
<dbReference type="SUPFAM" id="SSF57756">
    <property type="entry name" value="Retrovirus zinc finger-like domains"/>
    <property type="match status" value="1"/>
</dbReference>
<dbReference type="GO" id="GO:0006397">
    <property type="term" value="P:mRNA processing"/>
    <property type="evidence" value="ECO:0007669"/>
    <property type="project" value="UniProtKB-KW"/>
</dbReference>
<evidence type="ECO:0000256" key="9">
    <source>
        <dbReference type="PROSITE-ProRule" id="PRU00723"/>
    </source>
</evidence>
<sequence>MARQVQRIRTALDGTDNWDQRICKMFFSGNCEAGSSCPLKHTFPIREVVCRYLLMSNTCSKGSLCPFLHEIIEDKIPECRKFMSEGACNIPTCKFKHSSDKREQKECTWYNMGFCENGKKCKYKHAKKELCIPFIETGKCTLGETCPKAHIESVDEAFLEEAYYKFHPNAAVVSYSQFFEYCFRCNCFGHLPVQCPSPDDSKTKDIRCFRCCAFGHKSNNCLYS</sequence>
<gene>
    <name evidence="11" type="ORF">BSTOLATCC_MIC9659</name>
</gene>
<evidence type="ECO:0000256" key="5">
    <source>
        <dbReference type="ARBA" id="ARBA00022771"/>
    </source>
</evidence>
<comment type="subcellular location">
    <subcellularLocation>
        <location evidence="1">Nucleus</location>
    </subcellularLocation>
</comment>